<dbReference type="Pfam" id="PF11901">
    <property type="entry name" value="DM9"/>
    <property type="match status" value="2"/>
</dbReference>
<accession>A0AAD5S234</accession>
<dbReference type="InterPro" id="IPR006616">
    <property type="entry name" value="DM9_repeat"/>
</dbReference>
<name>A0AAD5S234_9FUNG</name>
<gene>
    <name evidence="1" type="ORF">HK097_003851</name>
</gene>
<dbReference type="PANTHER" id="PTHR31649:SF1">
    <property type="entry name" value="FARNESOIC ACID O-METHYL TRANSFERASE DOMAIN-CONTAINING PROTEIN"/>
    <property type="match status" value="1"/>
</dbReference>
<sequence length="196" mass="21577">MGILGAISNAVSAAFSKYTTLNWQPMNGNSRVPGTAIETGRESDGRKLYTARIMYQGSYQIGKYSPDSGHMHFGYGGEEITVKTQIGFDILCGTSMMYHWVKVKMPDGAATPAFCKEDLWGEFLPFNAGNETDGKVLYVARHKHKGGVQPGKAGYHLGMSYGYDGKERYAKHTYELLAFSPHLAKKMQEEAEQGSA</sequence>
<dbReference type="EMBL" id="JADGJD010001942">
    <property type="protein sequence ID" value="KAJ3036408.1"/>
    <property type="molecule type" value="Genomic_DNA"/>
</dbReference>
<keyword evidence="2" id="KW-1185">Reference proteome</keyword>
<evidence type="ECO:0000313" key="1">
    <source>
        <dbReference type="EMBL" id="KAJ3036408.1"/>
    </source>
</evidence>
<evidence type="ECO:0000313" key="2">
    <source>
        <dbReference type="Proteomes" id="UP001212841"/>
    </source>
</evidence>
<protein>
    <submittedName>
        <fullName evidence="1">Uncharacterized protein</fullName>
    </submittedName>
</protein>
<comment type="caution">
    <text evidence="1">The sequence shown here is derived from an EMBL/GenBank/DDBJ whole genome shotgun (WGS) entry which is preliminary data.</text>
</comment>
<proteinExistence type="predicted"/>
<dbReference type="Proteomes" id="UP001212841">
    <property type="component" value="Unassembled WGS sequence"/>
</dbReference>
<reference evidence="1" key="1">
    <citation type="submission" date="2020-05" db="EMBL/GenBank/DDBJ databases">
        <title>Phylogenomic resolution of chytrid fungi.</title>
        <authorList>
            <person name="Stajich J.E."/>
            <person name="Amses K."/>
            <person name="Simmons R."/>
            <person name="Seto K."/>
            <person name="Myers J."/>
            <person name="Bonds A."/>
            <person name="Quandt C.A."/>
            <person name="Barry K."/>
            <person name="Liu P."/>
            <person name="Grigoriev I."/>
            <person name="Longcore J.E."/>
            <person name="James T.Y."/>
        </authorList>
    </citation>
    <scope>NUCLEOTIDE SEQUENCE</scope>
    <source>
        <strain evidence="1">JEL0318</strain>
    </source>
</reference>
<dbReference type="AlphaFoldDB" id="A0AAD5S234"/>
<organism evidence="1 2">
    <name type="scientific">Rhizophlyctis rosea</name>
    <dbReference type="NCBI Taxonomy" id="64517"/>
    <lineage>
        <taxon>Eukaryota</taxon>
        <taxon>Fungi</taxon>
        <taxon>Fungi incertae sedis</taxon>
        <taxon>Chytridiomycota</taxon>
        <taxon>Chytridiomycota incertae sedis</taxon>
        <taxon>Chytridiomycetes</taxon>
        <taxon>Rhizophlyctidales</taxon>
        <taxon>Rhizophlyctidaceae</taxon>
        <taxon>Rhizophlyctis</taxon>
    </lineage>
</organism>
<dbReference type="PANTHER" id="PTHR31649">
    <property type="entry name" value="AGAP009604-PA"/>
    <property type="match status" value="1"/>
</dbReference>
<dbReference type="SMART" id="SM00696">
    <property type="entry name" value="DM9"/>
    <property type="match status" value="2"/>
</dbReference>